<keyword evidence="3 9" id="KW-0732">Signal</keyword>
<keyword evidence="12" id="KW-1185">Reference proteome</keyword>
<dbReference type="PANTHER" id="PTHR12231:SF271">
    <property type="entry name" value="DPR-INTERACTING PROTEIN GAMMA"/>
    <property type="match status" value="1"/>
</dbReference>
<evidence type="ECO:0000256" key="7">
    <source>
        <dbReference type="ARBA" id="ARBA00023180"/>
    </source>
</evidence>
<dbReference type="Proteomes" id="UP001231518">
    <property type="component" value="Chromosome 13"/>
</dbReference>
<dbReference type="PROSITE" id="PS50835">
    <property type="entry name" value="IG_LIKE"/>
    <property type="match status" value="3"/>
</dbReference>
<gene>
    <name evidence="11" type="ORF">PYW07_002653</name>
</gene>
<evidence type="ECO:0000256" key="4">
    <source>
        <dbReference type="ARBA" id="ARBA00022737"/>
    </source>
</evidence>
<dbReference type="InterPro" id="IPR003599">
    <property type="entry name" value="Ig_sub"/>
</dbReference>
<dbReference type="Pfam" id="PF13927">
    <property type="entry name" value="Ig_3"/>
    <property type="match status" value="1"/>
</dbReference>
<organism evidence="11 12">
    <name type="scientific">Mythimna separata</name>
    <name type="common">Oriental armyworm</name>
    <name type="synonym">Pseudaletia separata</name>
    <dbReference type="NCBI Taxonomy" id="271217"/>
    <lineage>
        <taxon>Eukaryota</taxon>
        <taxon>Metazoa</taxon>
        <taxon>Ecdysozoa</taxon>
        <taxon>Arthropoda</taxon>
        <taxon>Hexapoda</taxon>
        <taxon>Insecta</taxon>
        <taxon>Pterygota</taxon>
        <taxon>Neoptera</taxon>
        <taxon>Endopterygota</taxon>
        <taxon>Lepidoptera</taxon>
        <taxon>Glossata</taxon>
        <taxon>Ditrysia</taxon>
        <taxon>Noctuoidea</taxon>
        <taxon>Noctuidae</taxon>
        <taxon>Noctuinae</taxon>
        <taxon>Hadenini</taxon>
        <taxon>Mythimna</taxon>
    </lineage>
</organism>
<protein>
    <recommendedName>
        <fullName evidence="10">Ig-like domain-containing protein</fullName>
    </recommendedName>
</protein>
<dbReference type="InterPro" id="IPR036179">
    <property type="entry name" value="Ig-like_dom_sf"/>
</dbReference>
<feature type="domain" description="Ig-like" evidence="10">
    <location>
        <begin position="139"/>
        <end position="229"/>
    </location>
</feature>
<evidence type="ECO:0000256" key="9">
    <source>
        <dbReference type="SAM" id="SignalP"/>
    </source>
</evidence>
<accession>A0AAD8DQQ2</accession>
<dbReference type="EMBL" id="JARGEI010000019">
    <property type="protein sequence ID" value="KAJ8714428.1"/>
    <property type="molecule type" value="Genomic_DNA"/>
</dbReference>
<dbReference type="GO" id="GO:0043005">
    <property type="term" value="C:neuron projection"/>
    <property type="evidence" value="ECO:0007669"/>
    <property type="project" value="TreeGrafter"/>
</dbReference>
<reference evidence="11" key="1">
    <citation type="submission" date="2023-03" db="EMBL/GenBank/DDBJ databases">
        <title>Chromosome-level genomes of two armyworms, Mythimna separata and Mythimna loreyi, provide insights into the biosynthesis and reception of sex pheromones.</title>
        <authorList>
            <person name="Zhao H."/>
        </authorList>
    </citation>
    <scope>NUCLEOTIDE SEQUENCE</scope>
    <source>
        <strain evidence="11">BeijingLab</strain>
        <tissue evidence="11">Pupa</tissue>
    </source>
</reference>
<evidence type="ECO:0000259" key="10">
    <source>
        <dbReference type="PROSITE" id="PS50835"/>
    </source>
</evidence>
<keyword evidence="6" id="KW-1015">Disulfide bond</keyword>
<evidence type="ECO:0000256" key="3">
    <source>
        <dbReference type="ARBA" id="ARBA00022729"/>
    </source>
</evidence>
<feature type="signal peptide" evidence="9">
    <location>
        <begin position="1"/>
        <end position="22"/>
    </location>
</feature>
<evidence type="ECO:0000256" key="5">
    <source>
        <dbReference type="ARBA" id="ARBA00023136"/>
    </source>
</evidence>
<proteinExistence type="predicted"/>
<dbReference type="InterPro" id="IPR013098">
    <property type="entry name" value="Ig_I-set"/>
</dbReference>
<dbReference type="SMART" id="SM00408">
    <property type="entry name" value="IGc2"/>
    <property type="match status" value="3"/>
</dbReference>
<keyword evidence="8" id="KW-0393">Immunoglobulin domain</keyword>
<dbReference type="SMART" id="SM00409">
    <property type="entry name" value="IG"/>
    <property type="match status" value="3"/>
</dbReference>
<evidence type="ECO:0000256" key="1">
    <source>
        <dbReference type="ARBA" id="ARBA00004236"/>
    </source>
</evidence>
<name>A0AAD8DQQ2_MYTSE</name>
<keyword evidence="2" id="KW-1003">Cell membrane</keyword>
<dbReference type="InterPro" id="IPR007110">
    <property type="entry name" value="Ig-like_dom"/>
</dbReference>
<evidence type="ECO:0000256" key="6">
    <source>
        <dbReference type="ARBA" id="ARBA00023157"/>
    </source>
</evidence>
<keyword evidence="4" id="KW-0677">Repeat</keyword>
<comment type="subcellular location">
    <subcellularLocation>
        <location evidence="1">Cell membrane</location>
    </subcellularLocation>
</comment>
<evidence type="ECO:0000256" key="8">
    <source>
        <dbReference type="ARBA" id="ARBA00023319"/>
    </source>
</evidence>
<dbReference type="PANTHER" id="PTHR12231">
    <property type="entry name" value="CTX-RELATED TYPE I TRANSMEMBRANE PROTEIN"/>
    <property type="match status" value="1"/>
</dbReference>
<feature type="domain" description="Ig-like" evidence="10">
    <location>
        <begin position="240"/>
        <end position="331"/>
    </location>
</feature>
<dbReference type="GO" id="GO:0005886">
    <property type="term" value="C:plasma membrane"/>
    <property type="evidence" value="ECO:0007669"/>
    <property type="project" value="UniProtKB-SubCell"/>
</dbReference>
<keyword evidence="5" id="KW-0472">Membrane</keyword>
<feature type="domain" description="Ig-like" evidence="10">
    <location>
        <begin position="37"/>
        <end position="121"/>
    </location>
</feature>
<evidence type="ECO:0000256" key="2">
    <source>
        <dbReference type="ARBA" id="ARBA00022475"/>
    </source>
</evidence>
<sequence>MKMYRKLFWTLIHGFAMLPTIAIRDSHVVNRKLVDVPQFERPIGNHTFHIGKEALLGCSVINLGKHKVGWLRAEDQTVLSLNDRVVLSPRYSVNLDTPSTWQLRIRPLRAEDRGCYMCQINTQPSMKWQIGCIDVYVPPDIINEETSADVSAQELDNVTLICRASGHPPPKITWRREDHEPILLKKVGSRDFYKVESYTGSSLPLWRVDRRQMGAFLCIAANDVPPAVSKRIILNVNFSPTVIVPNQLLGAPLGTDVVLECTVEAYPNTINYWLKNRGEMLLDGPKYVIGEERSSYRVMMKLTIRYFSRSDIGTYNCVSTNSLGKSEGTLRLYEIKLYPSSQSSAEVNIGGLTEGAVKQKTFNNSTNKLPRTLNIIVLLILLLLYC</sequence>
<dbReference type="FunFam" id="2.60.40.10:FF:000328">
    <property type="entry name" value="CLUMA_CG000981, isoform A"/>
    <property type="match status" value="1"/>
</dbReference>
<dbReference type="InterPro" id="IPR013783">
    <property type="entry name" value="Ig-like_fold"/>
</dbReference>
<evidence type="ECO:0000313" key="11">
    <source>
        <dbReference type="EMBL" id="KAJ8714428.1"/>
    </source>
</evidence>
<dbReference type="InterPro" id="IPR051170">
    <property type="entry name" value="Neural/epithelial_adhesion"/>
</dbReference>
<keyword evidence="7" id="KW-0325">Glycoprotein</keyword>
<dbReference type="SUPFAM" id="SSF48726">
    <property type="entry name" value="Immunoglobulin"/>
    <property type="match status" value="3"/>
</dbReference>
<dbReference type="InterPro" id="IPR003598">
    <property type="entry name" value="Ig_sub2"/>
</dbReference>
<dbReference type="Pfam" id="PF07679">
    <property type="entry name" value="I-set"/>
    <property type="match status" value="2"/>
</dbReference>
<comment type="caution">
    <text evidence="11">The sequence shown here is derived from an EMBL/GenBank/DDBJ whole genome shotgun (WGS) entry which is preliminary data.</text>
</comment>
<feature type="chain" id="PRO_5042132490" description="Ig-like domain-containing protein" evidence="9">
    <location>
        <begin position="23"/>
        <end position="386"/>
    </location>
</feature>
<dbReference type="Gene3D" id="2.60.40.10">
    <property type="entry name" value="Immunoglobulins"/>
    <property type="match status" value="3"/>
</dbReference>
<evidence type="ECO:0000313" key="12">
    <source>
        <dbReference type="Proteomes" id="UP001231518"/>
    </source>
</evidence>
<dbReference type="AlphaFoldDB" id="A0AAD8DQQ2"/>